<feature type="domain" description="C2H2-type" evidence="14">
    <location>
        <begin position="1359"/>
        <end position="1388"/>
    </location>
</feature>
<dbReference type="SMART" id="SM00355">
    <property type="entry name" value="ZnF_C2H2"/>
    <property type="match status" value="4"/>
</dbReference>
<feature type="domain" description="C2H2-type" evidence="14">
    <location>
        <begin position="1389"/>
        <end position="1420"/>
    </location>
</feature>
<evidence type="ECO:0000313" key="18">
    <source>
        <dbReference type="Proteomes" id="UP000026960"/>
    </source>
</evidence>
<dbReference type="eggNOG" id="KOG1246">
    <property type="taxonomic scope" value="Eukaryota"/>
</dbReference>
<dbReference type="InterPro" id="IPR013087">
    <property type="entry name" value="Znf_C2H2_type"/>
</dbReference>
<evidence type="ECO:0000256" key="13">
    <source>
        <dbReference type="SAM" id="MobiDB-lite"/>
    </source>
</evidence>
<dbReference type="Gramene" id="OBART12G08590.1">
    <property type="protein sequence ID" value="OBART12G08590.1"/>
    <property type="gene ID" value="OBART12G08590"/>
</dbReference>
<evidence type="ECO:0000256" key="10">
    <source>
        <dbReference type="ARBA" id="ARBA00023163"/>
    </source>
</evidence>
<feature type="compositionally biased region" description="Basic residues" evidence="13">
    <location>
        <begin position="1052"/>
        <end position="1062"/>
    </location>
</feature>
<evidence type="ECO:0000259" key="14">
    <source>
        <dbReference type="PROSITE" id="PS50157"/>
    </source>
</evidence>
<dbReference type="STRING" id="65489.A0A0D3HTA8"/>
<evidence type="ECO:0008006" key="19">
    <source>
        <dbReference type="Google" id="ProtNLM"/>
    </source>
</evidence>
<protein>
    <recommendedName>
        <fullName evidence="19">JmjC domain-containing protein</fullName>
    </recommendedName>
</protein>
<feature type="region of interest" description="Disordered" evidence="13">
    <location>
        <begin position="1169"/>
        <end position="1232"/>
    </location>
</feature>
<evidence type="ECO:0000256" key="11">
    <source>
        <dbReference type="ARBA" id="ARBA00023242"/>
    </source>
</evidence>
<evidence type="ECO:0000259" key="16">
    <source>
        <dbReference type="PROSITE" id="PS51184"/>
    </source>
</evidence>
<dbReference type="Proteomes" id="UP000026960">
    <property type="component" value="Chromosome 12"/>
</dbReference>
<feature type="region of interest" description="Disordered" evidence="13">
    <location>
        <begin position="642"/>
        <end position="674"/>
    </location>
</feature>
<proteinExistence type="predicted"/>
<keyword evidence="8" id="KW-0408">Iron</keyword>
<dbReference type="FunFam" id="3.30.160.60:FF:000763">
    <property type="entry name" value="Probable lysine-specific demethylase ELF6"/>
    <property type="match status" value="1"/>
</dbReference>
<dbReference type="SUPFAM" id="SSF57667">
    <property type="entry name" value="beta-beta-alpha zinc fingers"/>
    <property type="match status" value="1"/>
</dbReference>
<evidence type="ECO:0000256" key="8">
    <source>
        <dbReference type="ARBA" id="ARBA00023004"/>
    </source>
</evidence>
<dbReference type="Pfam" id="PF02373">
    <property type="entry name" value="JmjC"/>
    <property type="match status" value="1"/>
</dbReference>
<feature type="compositionally biased region" description="Basic and acidic residues" evidence="13">
    <location>
        <begin position="1202"/>
        <end position="1214"/>
    </location>
</feature>
<dbReference type="InterPro" id="IPR003349">
    <property type="entry name" value="JmjN"/>
</dbReference>
<keyword evidence="4" id="KW-0862">Zinc</keyword>
<evidence type="ECO:0000256" key="12">
    <source>
        <dbReference type="PROSITE-ProRule" id="PRU00042"/>
    </source>
</evidence>
<name>A0A0D3HTA8_9ORYZ</name>
<dbReference type="Gene3D" id="2.60.120.650">
    <property type="entry name" value="Cupin"/>
    <property type="match status" value="2"/>
</dbReference>
<keyword evidence="9" id="KW-0805">Transcription regulation</keyword>
<evidence type="ECO:0000256" key="4">
    <source>
        <dbReference type="ARBA" id="ARBA00022833"/>
    </source>
</evidence>
<reference evidence="17" key="1">
    <citation type="journal article" date="2009" name="Rice">
        <title>De Novo Next Generation Sequencing of Plant Genomes.</title>
        <authorList>
            <person name="Rounsley S."/>
            <person name="Marri P.R."/>
            <person name="Yu Y."/>
            <person name="He R."/>
            <person name="Sisneros N."/>
            <person name="Goicoechea J.L."/>
            <person name="Lee S.J."/>
            <person name="Angelova A."/>
            <person name="Kudrna D."/>
            <person name="Luo M."/>
            <person name="Affourtit J."/>
            <person name="Desany B."/>
            <person name="Knight J."/>
            <person name="Niazi F."/>
            <person name="Egholm M."/>
            <person name="Wing R.A."/>
        </authorList>
    </citation>
    <scope>NUCLEOTIDE SEQUENCE [LARGE SCALE GENOMIC DNA]</scope>
    <source>
        <strain evidence="17">cv. IRGC 105608</strain>
    </source>
</reference>
<feature type="region of interest" description="Disordered" evidence="13">
    <location>
        <begin position="1270"/>
        <end position="1298"/>
    </location>
</feature>
<keyword evidence="6" id="KW-0223">Dioxygenase</keyword>
<dbReference type="GO" id="GO:0040029">
    <property type="term" value="P:epigenetic regulation of gene expression"/>
    <property type="evidence" value="ECO:0007669"/>
    <property type="project" value="UniProtKB-ARBA"/>
</dbReference>
<evidence type="ECO:0000256" key="7">
    <source>
        <dbReference type="ARBA" id="ARBA00023002"/>
    </source>
</evidence>
<feature type="domain" description="C2H2-type" evidence="14">
    <location>
        <begin position="1329"/>
        <end position="1358"/>
    </location>
</feature>
<keyword evidence="7" id="KW-0560">Oxidoreductase</keyword>
<keyword evidence="10" id="KW-0804">Transcription</keyword>
<keyword evidence="11" id="KW-0539">Nucleus</keyword>
<feature type="compositionally biased region" description="Basic and acidic residues" evidence="13">
    <location>
        <begin position="722"/>
        <end position="731"/>
    </location>
</feature>
<dbReference type="PROSITE" id="PS51184">
    <property type="entry name" value="JMJC"/>
    <property type="match status" value="1"/>
</dbReference>
<dbReference type="GO" id="GO:0008270">
    <property type="term" value="F:zinc ion binding"/>
    <property type="evidence" value="ECO:0007669"/>
    <property type="project" value="UniProtKB-KW"/>
</dbReference>
<dbReference type="PANTHER" id="PTHR10694:SF50">
    <property type="entry name" value="JMJC DOMAIN CONTAINING PROTEIN, EXPRESSED"/>
    <property type="match status" value="1"/>
</dbReference>
<evidence type="ECO:0000259" key="15">
    <source>
        <dbReference type="PROSITE" id="PS51183"/>
    </source>
</evidence>
<dbReference type="HOGENOM" id="CLU_001687_1_0_1"/>
<dbReference type="PANTHER" id="PTHR10694">
    <property type="entry name" value="LYSINE-SPECIFIC DEMETHYLASE"/>
    <property type="match status" value="1"/>
</dbReference>
<evidence type="ECO:0000256" key="2">
    <source>
        <dbReference type="ARBA" id="ARBA00022737"/>
    </source>
</evidence>
<dbReference type="SUPFAM" id="SSF51197">
    <property type="entry name" value="Clavaminate synthase-like"/>
    <property type="match status" value="1"/>
</dbReference>
<dbReference type="Gene3D" id="3.30.160.60">
    <property type="entry name" value="Classic Zinc Finger"/>
    <property type="match status" value="2"/>
</dbReference>
<dbReference type="InterPro" id="IPR003347">
    <property type="entry name" value="JmjC_dom"/>
</dbReference>
<evidence type="ECO:0000256" key="3">
    <source>
        <dbReference type="ARBA" id="ARBA00022771"/>
    </source>
</evidence>
<dbReference type="PaxDb" id="65489-OBART12G08590.1"/>
<reference evidence="17" key="2">
    <citation type="submission" date="2015-03" db="UniProtKB">
        <authorList>
            <consortium name="EnsemblPlants"/>
        </authorList>
    </citation>
    <scope>IDENTIFICATION</scope>
</reference>
<dbReference type="InterPro" id="IPR036236">
    <property type="entry name" value="Znf_C2H2_sf"/>
</dbReference>
<keyword evidence="2" id="KW-0677">Repeat</keyword>
<dbReference type="GO" id="GO:0000785">
    <property type="term" value="C:chromatin"/>
    <property type="evidence" value="ECO:0007669"/>
    <property type="project" value="TreeGrafter"/>
</dbReference>
<evidence type="ECO:0000256" key="5">
    <source>
        <dbReference type="ARBA" id="ARBA00022853"/>
    </source>
</evidence>
<dbReference type="EnsemblPlants" id="OBART12G08590.1">
    <property type="protein sequence ID" value="OBART12G08590.1"/>
    <property type="gene ID" value="OBART12G08590"/>
</dbReference>
<dbReference type="GO" id="GO:0034647">
    <property type="term" value="F:histone H3K4me/H3K4me2/H3K4me3 demethylase activity"/>
    <property type="evidence" value="ECO:0007669"/>
    <property type="project" value="TreeGrafter"/>
</dbReference>
<sequence length="1425" mass="158774">MSLQPPAVEPPEWLRTLPVAPEYHPTLAEFADPIAYILRIEPEASRYGICKIVPPLPRPPEDDTFRRLQDAFAAAASSNGAGGDPSPTFPTRLQQVGLSARNRRAASRRVWESGERYTLEAFRAKAAEFEPPRHAAPPRNPTHLQLEALFWAACASRPFSVDRLVWESGERYTLEAFRAKAAEFEPSRHATPPKNPTHLQLEALFWAACTSRPFSVEYGNDMPGSAFASPDELPDAANATDVGETEWNMRVAPRARGSLLRAMARDVAGVTTPMLYVAMLYSWFAWHVEDHELHSLNFLHFGKAKTWYGVPRDAMLAFEETVRVHGYADDLNAIRVAFQTLNEKTTVLSPEVLLSAGVPCCRLVQKAGEFVITFPGAYHSGFSHGFNCGEASNIATPHWLQVAKEAAIRRASTNCGPMVSHYQLLYELALSLRPREPKNFYSVPRSSRLRDKNKNEGDIMVKENFVGSVTENNNLLSVLLDKNYCIIVPNTDFFVPSFPVALESEATVKQRFTAGPCSISQQGAENMAVDHVAVDKVTDIQDMSGSLYPCETSLVGCSNRKLYETKYGQRDAAALCLSTSEIQSRGIDKARSHPAGGILDQGRLPCVQCGILSFACVAIIQPREAAVQFIMSKECISSSAKQGGIGASDDTSNWIDQSHEISPPPGPASGTDDNVKHTVSLAHVSDRCRELYASNTDGCTSALGLLASAYDSSDSDDETTEDVLKHSKKNDSVNQSTDTQILETSASCSSTVRCQKTNSHSHEEECEARATSLMKPVSHNSRPISQSNRDTDIDQFIELGKSGTQCSGYLDLVDDLTTSVLKSSSDTCVSAAKASMDPDVLTMLRYNKDSCRMHVFCLEHALETWTQLQQIGGANIMLLCHPEYPRAESAAKVIAEELGIKHDWKDITFKEATEEDVKKIRLALQDEDAEPTGSDWAVKMGINIYYSAKQSKSPLYSKQIPYNSIIYKAFGQENPDSLTDYGCQKSGSTKKKVAGWWCGKVWMSNQVHPLLAREREEQNSSVVYGKAMFTTISHGKVQDEASTRCNTSNRTPSKRTSRRKKGVSAEKSKPKNKRSTASDEVSMHCSGLGMNSGVIHDQTENSDDYDKHGNGDEIEEGTNPQKYQQRKLQNVTRKSSSKKRKDEKRTDSFHELYDEDNGVDYWLNMGSGHDATLGNSQQQSPDPVKVKSGGKLQGKRKSSKYKSNDDLLNEENKLQKMNKKSSSKKQKNDKINRQLQEDQTEDDHMDHLVDVAVADEVTLDNEDKITEDKIDDVKVKSRGKSQNGKRKGSKHQASDGLRTGNKVAKFPCDIEGCDMSFSTQQDLLLHKRDICPVKGCKKKFFCHKYLLQHRKVHIDERPLKCTWKGCKKAFKWPWARTEHMRVHTGVRPYECQEPGCGQTFRFVSDFSRHKRKTGHSSDKRRKNST</sequence>
<feature type="region of interest" description="Disordered" evidence="13">
    <location>
        <begin position="1038"/>
        <end position="1151"/>
    </location>
</feature>
<feature type="compositionally biased region" description="Polar residues" evidence="13">
    <location>
        <begin position="1118"/>
        <end position="1131"/>
    </location>
</feature>
<dbReference type="PROSITE" id="PS50157">
    <property type="entry name" value="ZINC_FINGER_C2H2_2"/>
    <property type="match status" value="3"/>
</dbReference>
<evidence type="ECO:0000256" key="1">
    <source>
        <dbReference type="ARBA" id="ARBA00022723"/>
    </source>
</evidence>
<dbReference type="SMART" id="SM00558">
    <property type="entry name" value="JmjC"/>
    <property type="match status" value="1"/>
</dbReference>
<keyword evidence="3 12" id="KW-0863">Zinc-finger</keyword>
<keyword evidence="5" id="KW-0156">Chromatin regulator</keyword>
<evidence type="ECO:0000313" key="17">
    <source>
        <dbReference type="EnsemblPlants" id="OBART12G08590.1"/>
    </source>
</evidence>
<feature type="domain" description="JmjC" evidence="16">
    <location>
        <begin position="241"/>
        <end position="411"/>
    </location>
</feature>
<dbReference type="eggNOG" id="KOG1721">
    <property type="taxonomic scope" value="Eukaryota"/>
</dbReference>
<dbReference type="Pfam" id="PF02375">
    <property type="entry name" value="JmjN"/>
    <property type="match status" value="1"/>
</dbReference>
<feature type="domain" description="JmjN" evidence="15">
    <location>
        <begin position="20"/>
        <end position="61"/>
    </location>
</feature>
<keyword evidence="1" id="KW-0479">Metal-binding</keyword>
<dbReference type="FunFam" id="3.30.160.60:FF:000747">
    <property type="entry name" value="Probable lysine-specific demethylase ELF6"/>
    <property type="match status" value="1"/>
</dbReference>
<accession>A0A0D3HTA8</accession>
<evidence type="ECO:0000256" key="9">
    <source>
        <dbReference type="ARBA" id="ARBA00023015"/>
    </source>
</evidence>
<keyword evidence="18" id="KW-1185">Reference proteome</keyword>
<evidence type="ECO:0000256" key="6">
    <source>
        <dbReference type="ARBA" id="ARBA00022964"/>
    </source>
</evidence>
<dbReference type="PROSITE" id="PS00028">
    <property type="entry name" value="ZINC_FINGER_C2H2_1"/>
    <property type="match status" value="3"/>
</dbReference>
<feature type="region of interest" description="Disordered" evidence="13">
    <location>
        <begin position="710"/>
        <end position="738"/>
    </location>
</feature>
<dbReference type="SMART" id="SM00545">
    <property type="entry name" value="JmjN"/>
    <property type="match status" value="1"/>
</dbReference>
<feature type="compositionally biased region" description="Basic residues" evidence="13">
    <location>
        <begin position="1276"/>
        <end position="1290"/>
    </location>
</feature>
<dbReference type="PROSITE" id="PS51183">
    <property type="entry name" value="JMJN"/>
    <property type="match status" value="1"/>
</dbReference>
<organism evidence="17">
    <name type="scientific">Oryza barthii</name>
    <dbReference type="NCBI Taxonomy" id="65489"/>
    <lineage>
        <taxon>Eukaryota</taxon>
        <taxon>Viridiplantae</taxon>
        <taxon>Streptophyta</taxon>
        <taxon>Embryophyta</taxon>
        <taxon>Tracheophyta</taxon>
        <taxon>Spermatophyta</taxon>
        <taxon>Magnoliopsida</taxon>
        <taxon>Liliopsida</taxon>
        <taxon>Poales</taxon>
        <taxon>Poaceae</taxon>
        <taxon>BOP clade</taxon>
        <taxon>Oryzoideae</taxon>
        <taxon>Oryzeae</taxon>
        <taxon>Oryzinae</taxon>
        <taxon>Oryza</taxon>
    </lineage>
</organism>
<dbReference type="GO" id="GO:0005634">
    <property type="term" value="C:nucleus"/>
    <property type="evidence" value="ECO:0007669"/>
    <property type="project" value="TreeGrafter"/>
</dbReference>
<feature type="compositionally biased region" description="Basic residues" evidence="13">
    <location>
        <begin position="1216"/>
        <end position="1225"/>
    </location>
</feature>